<name>S7NFZ5_MYOBR</name>
<accession>S7NFZ5</accession>
<protein>
    <submittedName>
        <fullName evidence="1">SET and MYND domain-containing protein 3</fullName>
    </submittedName>
</protein>
<organism evidence="1 2">
    <name type="scientific">Myotis brandtii</name>
    <name type="common">Brandt's bat</name>
    <dbReference type="NCBI Taxonomy" id="109478"/>
    <lineage>
        <taxon>Eukaryota</taxon>
        <taxon>Metazoa</taxon>
        <taxon>Chordata</taxon>
        <taxon>Craniata</taxon>
        <taxon>Vertebrata</taxon>
        <taxon>Euteleostomi</taxon>
        <taxon>Mammalia</taxon>
        <taxon>Eutheria</taxon>
        <taxon>Laurasiatheria</taxon>
        <taxon>Chiroptera</taxon>
        <taxon>Yangochiroptera</taxon>
        <taxon>Vespertilionidae</taxon>
        <taxon>Myotis</taxon>
    </lineage>
</organism>
<evidence type="ECO:0000313" key="2">
    <source>
        <dbReference type="Proteomes" id="UP000052978"/>
    </source>
</evidence>
<dbReference type="InterPro" id="IPR011990">
    <property type="entry name" value="TPR-like_helical_dom_sf"/>
</dbReference>
<proteinExistence type="predicted"/>
<reference evidence="1 2" key="1">
    <citation type="journal article" date="2013" name="Nat. Commun.">
        <title>Genome analysis reveals insights into physiology and longevity of the Brandt's bat Myotis brandtii.</title>
        <authorList>
            <person name="Seim I."/>
            <person name="Fang X."/>
            <person name="Xiong Z."/>
            <person name="Lobanov A.V."/>
            <person name="Huang Z."/>
            <person name="Ma S."/>
            <person name="Feng Y."/>
            <person name="Turanov A.A."/>
            <person name="Zhu Y."/>
            <person name="Lenz T.L."/>
            <person name="Gerashchenko M.V."/>
            <person name="Fan D."/>
            <person name="Hee Yim S."/>
            <person name="Yao X."/>
            <person name="Jordan D."/>
            <person name="Xiong Y."/>
            <person name="Ma Y."/>
            <person name="Lyapunov A.N."/>
            <person name="Chen G."/>
            <person name="Kulakova O.I."/>
            <person name="Sun Y."/>
            <person name="Lee S.G."/>
            <person name="Bronson R.T."/>
            <person name="Moskalev A.A."/>
            <person name="Sunyaev S.R."/>
            <person name="Zhang G."/>
            <person name="Krogh A."/>
            <person name="Wang J."/>
            <person name="Gladyshev V.N."/>
        </authorList>
    </citation>
    <scope>NUCLEOTIDE SEQUENCE [LARGE SCALE GENOMIC DNA]</scope>
</reference>
<dbReference type="Proteomes" id="UP000052978">
    <property type="component" value="Unassembled WGS sequence"/>
</dbReference>
<dbReference type="Gene3D" id="1.25.40.10">
    <property type="entry name" value="Tetratricopeptide repeat domain"/>
    <property type="match status" value="1"/>
</dbReference>
<dbReference type="AlphaFoldDB" id="S7NFZ5"/>
<gene>
    <name evidence="1" type="ORF">D623_10019264</name>
</gene>
<keyword evidence="2" id="KW-1185">Reference proteome</keyword>
<dbReference type="EMBL" id="KE164251">
    <property type="protein sequence ID" value="EPQ16349.1"/>
    <property type="molecule type" value="Genomic_DNA"/>
</dbReference>
<sequence>MTILHVAAGGSGMPFRNFTIKLGIFFPGCHPVRGVQVMKVGKLQLHQGMFPQAMKNLRLAFDIMRVTHGREHRLIEDLILLLEECDANIRAS</sequence>
<evidence type="ECO:0000313" key="1">
    <source>
        <dbReference type="EMBL" id="EPQ16349.1"/>
    </source>
</evidence>